<dbReference type="Proteomes" id="UP000215914">
    <property type="component" value="Chromosome 2"/>
</dbReference>
<name>A0A251VIB8_HELAN</name>
<keyword evidence="2" id="KW-1185">Reference proteome</keyword>
<sequence length="55" mass="5940">MQIQVQLSTPSSKALATLEPFLGLQATSSTSKIRVALHIMKSINNNIVNCANNQN</sequence>
<evidence type="ECO:0000313" key="1">
    <source>
        <dbReference type="EMBL" id="OTG34856.1"/>
    </source>
</evidence>
<organism evidence="1 2">
    <name type="scientific">Helianthus annuus</name>
    <name type="common">Common sunflower</name>
    <dbReference type="NCBI Taxonomy" id="4232"/>
    <lineage>
        <taxon>Eukaryota</taxon>
        <taxon>Viridiplantae</taxon>
        <taxon>Streptophyta</taxon>
        <taxon>Embryophyta</taxon>
        <taxon>Tracheophyta</taxon>
        <taxon>Spermatophyta</taxon>
        <taxon>Magnoliopsida</taxon>
        <taxon>eudicotyledons</taxon>
        <taxon>Gunneridae</taxon>
        <taxon>Pentapetalae</taxon>
        <taxon>asterids</taxon>
        <taxon>campanulids</taxon>
        <taxon>Asterales</taxon>
        <taxon>Asteraceae</taxon>
        <taxon>Asteroideae</taxon>
        <taxon>Heliantheae alliance</taxon>
        <taxon>Heliantheae</taxon>
        <taxon>Helianthus</taxon>
    </lineage>
</organism>
<dbReference type="AlphaFoldDB" id="A0A251VIB8"/>
<proteinExistence type="predicted"/>
<dbReference type="InParanoid" id="A0A251VIB8"/>
<protein>
    <submittedName>
        <fullName evidence="1">Uncharacterized protein</fullName>
    </submittedName>
</protein>
<accession>A0A251VIB8</accession>
<evidence type="ECO:0000313" key="2">
    <source>
        <dbReference type="Proteomes" id="UP000215914"/>
    </source>
</evidence>
<dbReference type="EMBL" id="CM007891">
    <property type="protein sequence ID" value="OTG34856.1"/>
    <property type="molecule type" value="Genomic_DNA"/>
</dbReference>
<gene>
    <name evidence="1" type="ORF">HannXRQ_Chr02g0050411</name>
</gene>
<reference evidence="2" key="1">
    <citation type="journal article" date="2017" name="Nature">
        <title>The sunflower genome provides insights into oil metabolism, flowering and Asterid evolution.</title>
        <authorList>
            <person name="Badouin H."/>
            <person name="Gouzy J."/>
            <person name="Grassa C.J."/>
            <person name="Murat F."/>
            <person name="Staton S.E."/>
            <person name="Cottret L."/>
            <person name="Lelandais-Briere C."/>
            <person name="Owens G.L."/>
            <person name="Carrere S."/>
            <person name="Mayjonade B."/>
            <person name="Legrand L."/>
            <person name="Gill N."/>
            <person name="Kane N.C."/>
            <person name="Bowers J.E."/>
            <person name="Hubner S."/>
            <person name="Bellec A."/>
            <person name="Berard A."/>
            <person name="Berges H."/>
            <person name="Blanchet N."/>
            <person name="Boniface M.C."/>
            <person name="Brunel D."/>
            <person name="Catrice O."/>
            <person name="Chaidir N."/>
            <person name="Claudel C."/>
            <person name="Donnadieu C."/>
            <person name="Faraut T."/>
            <person name="Fievet G."/>
            <person name="Helmstetter N."/>
            <person name="King M."/>
            <person name="Knapp S.J."/>
            <person name="Lai Z."/>
            <person name="Le Paslier M.C."/>
            <person name="Lippi Y."/>
            <person name="Lorenzon L."/>
            <person name="Mandel J.R."/>
            <person name="Marage G."/>
            <person name="Marchand G."/>
            <person name="Marquand E."/>
            <person name="Bret-Mestries E."/>
            <person name="Morien E."/>
            <person name="Nambeesan S."/>
            <person name="Nguyen T."/>
            <person name="Pegot-Espagnet P."/>
            <person name="Pouilly N."/>
            <person name="Raftis F."/>
            <person name="Sallet E."/>
            <person name="Schiex T."/>
            <person name="Thomas J."/>
            <person name="Vandecasteele C."/>
            <person name="Vares D."/>
            <person name="Vear F."/>
            <person name="Vautrin S."/>
            <person name="Crespi M."/>
            <person name="Mangin B."/>
            <person name="Burke J.M."/>
            <person name="Salse J."/>
            <person name="Munos S."/>
            <person name="Vincourt P."/>
            <person name="Rieseberg L.H."/>
            <person name="Langlade N.B."/>
        </authorList>
    </citation>
    <scope>NUCLEOTIDE SEQUENCE [LARGE SCALE GENOMIC DNA]</scope>
    <source>
        <strain evidence="2">cv. SF193</strain>
    </source>
</reference>